<evidence type="ECO:0000313" key="2">
    <source>
        <dbReference type="Proteomes" id="UP000005707"/>
    </source>
</evidence>
<name>U2FLT8_9MOLU</name>
<sequence>MRSLSYLALGVVGTLAYLRMQDDPQIGRQMRKMMKNNQKSLRKIREIM</sequence>
<reference evidence="1 2" key="1">
    <citation type="journal article" date="2011" name="J. Bacteriol.">
        <title>Genome sequence of Haloplasma contractile, an unusual contractile bacterium from a deep-sea anoxic brine lake.</title>
        <authorList>
            <person name="Antunes A."/>
            <person name="Alam I."/>
            <person name="El Dorry H."/>
            <person name="Siam R."/>
            <person name="Robertson A."/>
            <person name="Bajic V.B."/>
            <person name="Stingl U."/>
        </authorList>
    </citation>
    <scope>NUCLEOTIDE SEQUENCE [LARGE SCALE GENOMIC DNA]</scope>
    <source>
        <strain evidence="1 2">SSD-17B</strain>
    </source>
</reference>
<dbReference type="STRING" id="1033810.HLPCO_000376"/>
<dbReference type="Proteomes" id="UP000005707">
    <property type="component" value="Unassembled WGS sequence"/>
</dbReference>
<accession>U2FLT8</accession>
<reference evidence="1 2" key="2">
    <citation type="journal article" date="2013" name="PLoS ONE">
        <title>INDIGO - INtegrated Data Warehouse of MIcrobial GenOmes with Examples from the Red Sea Extremophiles.</title>
        <authorList>
            <person name="Alam I."/>
            <person name="Antunes A."/>
            <person name="Kamau A.A."/>
            <person name="Ba Alawi W."/>
            <person name="Kalkatawi M."/>
            <person name="Stingl U."/>
            <person name="Bajic V.B."/>
        </authorList>
    </citation>
    <scope>NUCLEOTIDE SEQUENCE [LARGE SCALE GENOMIC DNA]</scope>
    <source>
        <strain evidence="1 2">SSD-17B</strain>
    </source>
</reference>
<organism evidence="1 2">
    <name type="scientific">Haloplasma contractile SSD-17B</name>
    <dbReference type="NCBI Taxonomy" id="1033810"/>
    <lineage>
        <taxon>Bacteria</taxon>
        <taxon>Bacillati</taxon>
        <taxon>Mycoplasmatota</taxon>
        <taxon>Mollicutes</taxon>
        <taxon>Haloplasmatales</taxon>
        <taxon>Haloplasmataceae</taxon>
        <taxon>Haloplasma</taxon>
    </lineage>
</organism>
<dbReference type="RefSeq" id="WP_008826185.1">
    <property type="nucleotide sequence ID" value="NZ_AFNU02000001.1"/>
</dbReference>
<protein>
    <submittedName>
        <fullName evidence="1">Uncharacterized protein</fullName>
    </submittedName>
</protein>
<gene>
    <name evidence="1" type="ORF">HLPCO_000376</name>
</gene>
<comment type="caution">
    <text evidence="1">The sequence shown here is derived from an EMBL/GenBank/DDBJ whole genome shotgun (WGS) entry which is preliminary data.</text>
</comment>
<dbReference type="InParanoid" id="U2FLT8"/>
<dbReference type="AlphaFoldDB" id="U2FLT8"/>
<keyword evidence="2" id="KW-1185">Reference proteome</keyword>
<dbReference type="EMBL" id="AFNU02000001">
    <property type="protein sequence ID" value="ERJ13710.1"/>
    <property type="molecule type" value="Genomic_DNA"/>
</dbReference>
<evidence type="ECO:0000313" key="1">
    <source>
        <dbReference type="EMBL" id="ERJ13710.1"/>
    </source>
</evidence>
<proteinExistence type="predicted"/>